<evidence type="ECO:0000256" key="6">
    <source>
        <dbReference type="ARBA" id="ARBA00022927"/>
    </source>
</evidence>
<feature type="compositionally biased region" description="Basic and acidic residues" evidence="9">
    <location>
        <begin position="345"/>
        <end position="359"/>
    </location>
</feature>
<feature type="transmembrane region" description="Helical" evidence="10">
    <location>
        <begin position="261"/>
        <end position="279"/>
    </location>
</feature>
<evidence type="ECO:0000256" key="10">
    <source>
        <dbReference type="SAM" id="Phobius"/>
    </source>
</evidence>
<protein>
    <recommendedName>
        <fullName evidence="11">MotA/TolQ/ExbB proton channel domain-containing protein</fullName>
    </recommendedName>
</protein>
<reference evidence="12" key="3">
    <citation type="submission" date="2023-05" db="EMBL/GenBank/DDBJ databases">
        <authorList>
            <person name="Smith C.H."/>
        </authorList>
    </citation>
    <scope>NUCLEOTIDE SEQUENCE</scope>
    <source>
        <strain evidence="12">CHS0354</strain>
        <tissue evidence="12">Mantle</tissue>
    </source>
</reference>
<sequence>MTSIQLLIDKGGIVMYPLFFLSVCAVYLISRAFYIYRRGFVFPAVSRNNWKDHIQSKKDAGDSMGVPVEKSYGDIILSTLMKSKYRDNLSDCIEEELTKLRFRCESILDYIENIASIAPLFGLGGTVLGIIRIFEGRATDIGALPLFHREFLRRYLLPLPGCLLRFPRDAGNSNAQRQDKKRRRLHMKKYLSQKRSSGINITPLIDILFVVVIFLLSGNGIFRDCRYQYYVAGRTNRRSSFRSKAQSVALESVKNAEYRSLILPVIPVILLHILLLLPLPEIPSPVPERLNITLVPPAPPEDTTVITPAQKPEQKSEDSLRSEQVKRIFDNPRRNLDDQDTSLKITDKSLQDKPSDTLKNKSGQICGKQPGVE</sequence>
<name>A0AAE0S2N2_9BIVA</name>
<dbReference type="InterPro" id="IPR002898">
    <property type="entry name" value="MotA_ExbB_proton_chnl"/>
</dbReference>
<dbReference type="Proteomes" id="UP001195483">
    <property type="component" value="Unassembled WGS sequence"/>
</dbReference>
<comment type="similarity">
    <text evidence="2">Belongs to the ExbB/TolQ family.</text>
</comment>
<evidence type="ECO:0000259" key="11">
    <source>
        <dbReference type="Pfam" id="PF01618"/>
    </source>
</evidence>
<evidence type="ECO:0000256" key="7">
    <source>
        <dbReference type="ARBA" id="ARBA00022989"/>
    </source>
</evidence>
<keyword evidence="4" id="KW-1003">Cell membrane</keyword>
<reference evidence="12" key="1">
    <citation type="journal article" date="2021" name="Genome Biol. Evol.">
        <title>A High-Quality Reference Genome for a Parasitic Bivalve with Doubly Uniparental Inheritance (Bivalvia: Unionida).</title>
        <authorList>
            <person name="Smith C.H."/>
        </authorList>
    </citation>
    <scope>NUCLEOTIDE SEQUENCE</scope>
    <source>
        <strain evidence="12">CHS0354</strain>
    </source>
</reference>
<keyword evidence="7 10" id="KW-1133">Transmembrane helix</keyword>
<dbReference type="AlphaFoldDB" id="A0AAE0S2N2"/>
<organism evidence="12 13">
    <name type="scientific">Potamilus streckersoni</name>
    <dbReference type="NCBI Taxonomy" id="2493646"/>
    <lineage>
        <taxon>Eukaryota</taxon>
        <taxon>Metazoa</taxon>
        <taxon>Spiralia</taxon>
        <taxon>Lophotrochozoa</taxon>
        <taxon>Mollusca</taxon>
        <taxon>Bivalvia</taxon>
        <taxon>Autobranchia</taxon>
        <taxon>Heteroconchia</taxon>
        <taxon>Palaeoheterodonta</taxon>
        <taxon>Unionida</taxon>
        <taxon>Unionoidea</taxon>
        <taxon>Unionidae</taxon>
        <taxon>Ambleminae</taxon>
        <taxon>Lampsilini</taxon>
        <taxon>Potamilus</taxon>
    </lineage>
</organism>
<proteinExistence type="inferred from homology"/>
<keyword evidence="3" id="KW-0813">Transport</keyword>
<gene>
    <name evidence="12" type="ORF">CHS0354_035253</name>
</gene>
<keyword evidence="5 10" id="KW-0812">Transmembrane</keyword>
<feature type="region of interest" description="Disordered" evidence="9">
    <location>
        <begin position="297"/>
        <end position="373"/>
    </location>
</feature>
<evidence type="ECO:0000256" key="4">
    <source>
        <dbReference type="ARBA" id="ARBA00022475"/>
    </source>
</evidence>
<dbReference type="PANTHER" id="PTHR30625">
    <property type="entry name" value="PROTEIN TOLQ"/>
    <property type="match status" value="1"/>
</dbReference>
<evidence type="ECO:0000256" key="5">
    <source>
        <dbReference type="ARBA" id="ARBA00022692"/>
    </source>
</evidence>
<evidence type="ECO:0000256" key="8">
    <source>
        <dbReference type="ARBA" id="ARBA00023136"/>
    </source>
</evidence>
<keyword evidence="8 10" id="KW-0472">Membrane</keyword>
<dbReference type="PANTHER" id="PTHR30625:SF15">
    <property type="entry name" value="BIOPOLYMER TRANSPORT PROTEIN EXBB"/>
    <property type="match status" value="1"/>
</dbReference>
<dbReference type="InterPro" id="IPR050790">
    <property type="entry name" value="ExbB/TolQ_transport"/>
</dbReference>
<dbReference type="Pfam" id="PF01618">
    <property type="entry name" value="MotA_ExbB"/>
    <property type="match status" value="1"/>
</dbReference>
<evidence type="ECO:0000313" key="12">
    <source>
        <dbReference type="EMBL" id="KAK3584172.1"/>
    </source>
</evidence>
<evidence type="ECO:0000256" key="3">
    <source>
        <dbReference type="ARBA" id="ARBA00022448"/>
    </source>
</evidence>
<reference evidence="12" key="2">
    <citation type="journal article" date="2021" name="Genome Biol. Evol.">
        <title>Developing a high-quality reference genome for a parasitic bivalve with doubly uniparental inheritance (Bivalvia: Unionida).</title>
        <authorList>
            <person name="Smith C.H."/>
        </authorList>
    </citation>
    <scope>NUCLEOTIDE SEQUENCE</scope>
    <source>
        <strain evidence="12">CHS0354</strain>
        <tissue evidence="12">Mantle</tissue>
    </source>
</reference>
<dbReference type="GO" id="GO:0017038">
    <property type="term" value="P:protein import"/>
    <property type="evidence" value="ECO:0007669"/>
    <property type="project" value="TreeGrafter"/>
</dbReference>
<accession>A0AAE0S2N2</accession>
<feature type="transmembrane region" description="Helical" evidence="10">
    <location>
        <begin position="197"/>
        <end position="217"/>
    </location>
</feature>
<dbReference type="EMBL" id="JAEAOA010002069">
    <property type="protein sequence ID" value="KAK3584172.1"/>
    <property type="molecule type" value="Genomic_DNA"/>
</dbReference>
<feature type="transmembrane region" description="Helical" evidence="10">
    <location>
        <begin position="12"/>
        <end position="30"/>
    </location>
</feature>
<feature type="compositionally biased region" description="Basic and acidic residues" evidence="9">
    <location>
        <begin position="312"/>
        <end position="337"/>
    </location>
</feature>
<feature type="domain" description="MotA/TolQ/ExbB proton channel" evidence="11">
    <location>
        <begin position="82"/>
        <end position="135"/>
    </location>
</feature>
<evidence type="ECO:0000256" key="2">
    <source>
        <dbReference type="ARBA" id="ARBA00010442"/>
    </source>
</evidence>
<comment type="subcellular location">
    <subcellularLocation>
        <location evidence="1">Cell membrane</location>
        <topology evidence="1">Multi-pass membrane protein</topology>
    </subcellularLocation>
</comment>
<keyword evidence="13" id="KW-1185">Reference proteome</keyword>
<evidence type="ECO:0000256" key="9">
    <source>
        <dbReference type="SAM" id="MobiDB-lite"/>
    </source>
</evidence>
<evidence type="ECO:0000256" key="1">
    <source>
        <dbReference type="ARBA" id="ARBA00004651"/>
    </source>
</evidence>
<evidence type="ECO:0000313" key="13">
    <source>
        <dbReference type="Proteomes" id="UP001195483"/>
    </source>
</evidence>
<comment type="caution">
    <text evidence="12">The sequence shown here is derived from an EMBL/GenBank/DDBJ whole genome shotgun (WGS) entry which is preliminary data.</text>
</comment>
<dbReference type="GO" id="GO:0005886">
    <property type="term" value="C:plasma membrane"/>
    <property type="evidence" value="ECO:0007669"/>
    <property type="project" value="UniProtKB-SubCell"/>
</dbReference>
<keyword evidence="6" id="KW-0653">Protein transport</keyword>